<reference evidence="17" key="3">
    <citation type="submission" date="2015-06" db="UniProtKB">
        <authorList>
            <consortium name="EnsemblMetazoa"/>
        </authorList>
    </citation>
    <scope>IDENTIFICATION</scope>
</reference>
<dbReference type="GeneID" id="20195493"/>
<dbReference type="EnsemblMetazoa" id="HelroT114111">
    <property type="protein sequence ID" value="HelroP114111"/>
    <property type="gene ID" value="HelroG114111"/>
</dbReference>
<dbReference type="FunCoup" id="T1EFZ1">
    <property type="interactions" value="485"/>
</dbReference>
<dbReference type="PRINTS" id="PR00452">
    <property type="entry name" value="SH3DOMAIN"/>
</dbReference>
<keyword evidence="5" id="KW-0653">Protein transport</keyword>
<evidence type="ECO:0000256" key="1">
    <source>
        <dbReference type="ARBA" id="ARBA00006033"/>
    </source>
</evidence>
<dbReference type="EMBL" id="AMQM01006168">
    <property type="status" value="NOT_ANNOTATED_CDS"/>
    <property type="molecule type" value="Genomic_DNA"/>
</dbReference>
<sequence length="405" mass="45029">MYGGYGGYGGFYNPQLAGDAMAGGFAQQAEVSTRQAFQSVETIVRAFGSIAMMLDSTYQAVFNSFRAIIGMADQISRMRLHLSHIFSTLALFRVLRWIVRKVKYFLRRLRLGGEVAFNEQLWEDSIRADGLKVIKDIGNSSGNPTWPIFLFFAIVTGGPWLLWKFFNSFAGNHNDKTADWLTGLSDSYVGVAEYDFQARTPDELSFKRGNKISIAPQELQTNKGWLLASVDKMKVGLVPMNFIKIIGKIRGKNTNPTTSQTSDSNANISDSTQANERHYSPIINEIIYENICKEKKVNDEQQSKVDFSLPIIDEMRECEKVATSSCSDQPASSQITPVKNDMQDVHFISEESDRCVKITENDVTNQTMDAVATVNMSADTNSGSDANKPSNADEVGLHASRVLTL</sequence>
<dbReference type="InterPro" id="IPR007223">
    <property type="entry name" value="Peroxin-13_N"/>
</dbReference>
<dbReference type="HOGENOM" id="CLU_680232_0_0_1"/>
<evidence type="ECO:0000256" key="4">
    <source>
        <dbReference type="ARBA" id="ARBA00022692"/>
    </source>
</evidence>
<dbReference type="Pfam" id="PF04088">
    <property type="entry name" value="Peroxin-13_N"/>
    <property type="match status" value="1"/>
</dbReference>
<evidence type="ECO:0000256" key="13">
    <source>
        <dbReference type="PROSITE-ProRule" id="PRU00192"/>
    </source>
</evidence>
<evidence type="ECO:0000256" key="7">
    <source>
        <dbReference type="ARBA" id="ARBA00023010"/>
    </source>
</evidence>
<feature type="domain" description="SH3" evidence="15">
    <location>
        <begin position="185"/>
        <end position="248"/>
    </location>
</feature>
<evidence type="ECO:0000256" key="12">
    <source>
        <dbReference type="ARBA" id="ARBA00046271"/>
    </source>
</evidence>
<dbReference type="OMA" id="QANERHY"/>
<name>T1EFZ1_HELRO</name>
<feature type="region of interest" description="Disordered" evidence="14">
    <location>
        <begin position="377"/>
        <end position="405"/>
    </location>
</feature>
<feature type="compositionally biased region" description="Polar residues" evidence="14">
    <location>
        <begin position="377"/>
        <end position="390"/>
    </location>
</feature>
<keyword evidence="18" id="KW-1185">Reference proteome</keyword>
<evidence type="ECO:0000256" key="10">
    <source>
        <dbReference type="ARBA" id="ARBA00029693"/>
    </source>
</evidence>
<dbReference type="Proteomes" id="UP000015101">
    <property type="component" value="Unassembled WGS sequence"/>
</dbReference>
<dbReference type="GO" id="GO:0005778">
    <property type="term" value="C:peroxisomal membrane"/>
    <property type="evidence" value="ECO:0007669"/>
    <property type="project" value="UniProtKB-SubCell"/>
</dbReference>
<reference evidence="18" key="1">
    <citation type="submission" date="2012-12" db="EMBL/GenBank/DDBJ databases">
        <authorList>
            <person name="Hellsten U."/>
            <person name="Grimwood J."/>
            <person name="Chapman J.A."/>
            <person name="Shapiro H."/>
            <person name="Aerts A."/>
            <person name="Otillar R.P."/>
            <person name="Terry A.Y."/>
            <person name="Boore J.L."/>
            <person name="Simakov O."/>
            <person name="Marletaz F."/>
            <person name="Cho S.-J."/>
            <person name="Edsinger-Gonzales E."/>
            <person name="Havlak P."/>
            <person name="Kuo D.-H."/>
            <person name="Larsson T."/>
            <person name="Lv J."/>
            <person name="Arendt D."/>
            <person name="Savage R."/>
            <person name="Osoegawa K."/>
            <person name="de Jong P."/>
            <person name="Lindberg D.R."/>
            <person name="Seaver E.C."/>
            <person name="Weisblat D.A."/>
            <person name="Putnam N.H."/>
            <person name="Grigoriev I.V."/>
            <person name="Rokhsar D.S."/>
        </authorList>
    </citation>
    <scope>NUCLEOTIDE SEQUENCE</scope>
</reference>
<evidence type="ECO:0000256" key="6">
    <source>
        <dbReference type="ARBA" id="ARBA00022989"/>
    </source>
</evidence>
<evidence type="ECO:0000256" key="14">
    <source>
        <dbReference type="SAM" id="MobiDB-lite"/>
    </source>
</evidence>
<keyword evidence="6" id="KW-1133">Transmembrane helix</keyword>
<evidence type="ECO:0000256" key="8">
    <source>
        <dbReference type="ARBA" id="ARBA00023136"/>
    </source>
</evidence>
<dbReference type="SUPFAM" id="SSF50044">
    <property type="entry name" value="SH3-domain"/>
    <property type="match status" value="1"/>
</dbReference>
<dbReference type="eggNOG" id="KOG3875">
    <property type="taxonomic scope" value="Eukaryota"/>
</dbReference>
<comment type="subcellular location">
    <subcellularLocation>
        <location evidence="12">Peroxisome membrane</location>
    </subcellularLocation>
</comment>
<dbReference type="KEGG" id="hro:HELRODRAFT_114111"/>
<dbReference type="EMBL" id="KB097304">
    <property type="protein sequence ID" value="ESN97686.1"/>
    <property type="molecule type" value="Genomic_DNA"/>
</dbReference>
<dbReference type="PANTHER" id="PTHR19332">
    <property type="entry name" value="PEROXISOMAL MEMBRANE PROTEIN PEX13"/>
    <property type="match status" value="1"/>
</dbReference>
<reference evidence="16 18" key="2">
    <citation type="journal article" date="2013" name="Nature">
        <title>Insights into bilaterian evolution from three spiralian genomes.</title>
        <authorList>
            <person name="Simakov O."/>
            <person name="Marletaz F."/>
            <person name="Cho S.J."/>
            <person name="Edsinger-Gonzales E."/>
            <person name="Havlak P."/>
            <person name="Hellsten U."/>
            <person name="Kuo D.H."/>
            <person name="Larsson T."/>
            <person name="Lv J."/>
            <person name="Arendt D."/>
            <person name="Savage R."/>
            <person name="Osoegawa K."/>
            <person name="de Jong P."/>
            <person name="Grimwood J."/>
            <person name="Chapman J.A."/>
            <person name="Shapiro H."/>
            <person name="Aerts A."/>
            <person name="Otillar R.P."/>
            <person name="Terry A.Y."/>
            <person name="Boore J.L."/>
            <person name="Grigoriev I.V."/>
            <person name="Lindberg D.R."/>
            <person name="Seaver E.C."/>
            <person name="Weisblat D.A."/>
            <person name="Putnam N.H."/>
            <person name="Rokhsar D.S."/>
        </authorList>
    </citation>
    <scope>NUCLEOTIDE SEQUENCE</scope>
</reference>
<feature type="region of interest" description="Disordered" evidence="14">
    <location>
        <begin position="253"/>
        <end position="273"/>
    </location>
</feature>
<dbReference type="CDD" id="cd11864">
    <property type="entry name" value="SH3_PEX13_eumet"/>
    <property type="match status" value="1"/>
</dbReference>
<gene>
    <name evidence="17" type="primary">20195493</name>
    <name evidence="16" type="ORF">HELRODRAFT_114111</name>
</gene>
<keyword evidence="4" id="KW-0812">Transmembrane</keyword>
<protein>
    <recommendedName>
        <fullName evidence="11">Peroxisomal membrane protein PEX13</fullName>
    </recommendedName>
    <alternativeName>
        <fullName evidence="10">Peroxin-13</fullName>
    </alternativeName>
</protein>
<evidence type="ECO:0000256" key="2">
    <source>
        <dbReference type="ARBA" id="ARBA00022443"/>
    </source>
</evidence>
<dbReference type="RefSeq" id="XP_009024146.1">
    <property type="nucleotide sequence ID" value="XM_009025898.1"/>
</dbReference>
<dbReference type="Gene3D" id="2.30.30.40">
    <property type="entry name" value="SH3 Domains"/>
    <property type="match status" value="1"/>
</dbReference>
<dbReference type="GO" id="GO:0016560">
    <property type="term" value="P:protein import into peroxisome matrix, docking"/>
    <property type="evidence" value="ECO:0007669"/>
    <property type="project" value="InterPro"/>
</dbReference>
<dbReference type="InterPro" id="IPR035463">
    <property type="entry name" value="Pex13"/>
</dbReference>
<comment type="similarity">
    <text evidence="1">Belongs to the peroxin-13 family.</text>
</comment>
<keyword evidence="8" id="KW-0472">Membrane</keyword>
<dbReference type="InterPro" id="IPR001452">
    <property type="entry name" value="SH3_domain"/>
</dbReference>
<dbReference type="InterPro" id="IPR036028">
    <property type="entry name" value="SH3-like_dom_sf"/>
</dbReference>
<evidence type="ECO:0000313" key="17">
    <source>
        <dbReference type="EnsemblMetazoa" id="HelroP114111"/>
    </source>
</evidence>
<dbReference type="CTD" id="20195493"/>
<evidence type="ECO:0000256" key="9">
    <source>
        <dbReference type="ARBA" id="ARBA00023140"/>
    </source>
</evidence>
<dbReference type="InParanoid" id="T1EFZ1"/>
<evidence type="ECO:0000256" key="5">
    <source>
        <dbReference type="ARBA" id="ARBA00022927"/>
    </source>
</evidence>
<evidence type="ECO:0000313" key="18">
    <source>
        <dbReference type="Proteomes" id="UP000015101"/>
    </source>
</evidence>
<dbReference type="Pfam" id="PF00018">
    <property type="entry name" value="SH3_1"/>
    <property type="match status" value="1"/>
</dbReference>
<evidence type="ECO:0000259" key="15">
    <source>
        <dbReference type="PROSITE" id="PS50002"/>
    </source>
</evidence>
<dbReference type="STRING" id="6412.T1EFZ1"/>
<proteinExistence type="inferred from homology"/>
<dbReference type="OrthoDB" id="10037838at2759"/>
<accession>T1EFZ1</accession>
<dbReference type="PROSITE" id="PS50002">
    <property type="entry name" value="SH3"/>
    <property type="match status" value="1"/>
</dbReference>
<keyword evidence="7" id="KW-0811">Translocation</keyword>
<keyword evidence="3" id="KW-0813">Transport</keyword>
<evidence type="ECO:0000256" key="3">
    <source>
        <dbReference type="ARBA" id="ARBA00022448"/>
    </source>
</evidence>
<organism evidence="17 18">
    <name type="scientific">Helobdella robusta</name>
    <name type="common">Californian leech</name>
    <dbReference type="NCBI Taxonomy" id="6412"/>
    <lineage>
        <taxon>Eukaryota</taxon>
        <taxon>Metazoa</taxon>
        <taxon>Spiralia</taxon>
        <taxon>Lophotrochozoa</taxon>
        <taxon>Annelida</taxon>
        <taxon>Clitellata</taxon>
        <taxon>Hirudinea</taxon>
        <taxon>Rhynchobdellida</taxon>
        <taxon>Glossiphoniidae</taxon>
        <taxon>Helobdella</taxon>
    </lineage>
</organism>
<keyword evidence="9" id="KW-0576">Peroxisome</keyword>
<dbReference type="AlphaFoldDB" id="T1EFZ1"/>
<dbReference type="SMART" id="SM00326">
    <property type="entry name" value="SH3"/>
    <property type="match status" value="1"/>
</dbReference>
<evidence type="ECO:0000256" key="11">
    <source>
        <dbReference type="ARBA" id="ARBA00034535"/>
    </source>
</evidence>
<keyword evidence="2 13" id="KW-0728">SH3 domain</keyword>
<evidence type="ECO:0000313" key="16">
    <source>
        <dbReference type="EMBL" id="ESN97686.1"/>
    </source>
</evidence>
<dbReference type="PANTHER" id="PTHR19332:SF1">
    <property type="entry name" value="PEROXISOMAL MEMBRANE PROTEIN PEX13"/>
    <property type="match status" value="1"/>
</dbReference>